<accession>A0A9P4JR41</accession>
<feature type="compositionally biased region" description="Polar residues" evidence="1">
    <location>
        <begin position="79"/>
        <end position="88"/>
    </location>
</feature>
<feature type="region of interest" description="Disordered" evidence="1">
    <location>
        <begin position="57"/>
        <end position="108"/>
    </location>
</feature>
<feature type="region of interest" description="Disordered" evidence="1">
    <location>
        <begin position="139"/>
        <end position="179"/>
    </location>
</feature>
<organism evidence="2 3">
    <name type="scientific">Delitschia confertaspora ATCC 74209</name>
    <dbReference type="NCBI Taxonomy" id="1513339"/>
    <lineage>
        <taxon>Eukaryota</taxon>
        <taxon>Fungi</taxon>
        <taxon>Dikarya</taxon>
        <taxon>Ascomycota</taxon>
        <taxon>Pezizomycotina</taxon>
        <taxon>Dothideomycetes</taxon>
        <taxon>Pleosporomycetidae</taxon>
        <taxon>Pleosporales</taxon>
        <taxon>Delitschiaceae</taxon>
        <taxon>Delitschia</taxon>
    </lineage>
</organism>
<evidence type="ECO:0000313" key="3">
    <source>
        <dbReference type="Proteomes" id="UP000799536"/>
    </source>
</evidence>
<gene>
    <name evidence="2" type="ORF">GQ43DRAFT_461247</name>
</gene>
<feature type="compositionally biased region" description="Basic and acidic residues" evidence="1">
    <location>
        <begin position="170"/>
        <end position="179"/>
    </location>
</feature>
<dbReference type="Proteomes" id="UP000799536">
    <property type="component" value="Unassembled WGS sequence"/>
</dbReference>
<evidence type="ECO:0000256" key="1">
    <source>
        <dbReference type="SAM" id="MobiDB-lite"/>
    </source>
</evidence>
<dbReference type="AlphaFoldDB" id="A0A9P4JR41"/>
<proteinExistence type="predicted"/>
<feature type="region of interest" description="Disordered" evidence="1">
    <location>
        <begin position="113"/>
        <end position="132"/>
    </location>
</feature>
<keyword evidence="3" id="KW-1185">Reference proteome</keyword>
<evidence type="ECO:0000313" key="2">
    <source>
        <dbReference type="EMBL" id="KAF2203837.1"/>
    </source>
</evidence>
<reference evidence="2" key="1">
    <citation type="journal article" date="2020" name="Stud. Mycol.">
        <title>101 Dothideomycetes genomes: a test case for predicting lifestyles and emergence of pathogens.</title>
        <authorList>
            <person name="Haridas S."/>
            <person name="Albert R."/>
            <person name="Binder M."/>
            <person name="Bloem J."/>
            <person name="Labutti K."/>
            <person name="Salamov A."/>
            <person name="Andreopoulos B."/>
            <person name="Baker S."/>
            <person name="Barry K."/>
            <person name="Bills G."/>
            <person name="Bluhm B."/>
            <person name="Cannon C."/>
            <person name="Castanera R."/>
            <person name="Culley D."/>
            <person name="Daum C."/>
            <person name="Ezra D."/>
            <person name="Gonzalez J."/>
            <person name="Henrissat B."/>
            <person name="Kuo A."/>
            <person name="Liang C."/>
            <person name="Lipzen A."/>
            <person name="Lutzoni F."/>
            <person name="Magnuson J."/>
            <person name="Mondo S."/>
            <person name="Nolan M."/>
            <person name="Ohm R."/>
            <person name="Pangilinan J."/>
            <person name="Park H.-J."/>
            <person name="Ramirez L."/>
            <person name="Alfaro M."/>
            <person name="Sun H."/>
            <person name="Tritt A."/>
            <person name="Yoshinaga Y."/>
            <person name="Zwiers L.-H."/>
            <person name="Turgeon B."/>
            <person name="Goodwin S."/>
            <person name="Spatafora J."/>
            <person name="Crous P."/>
            <person name="Grigoriev I."/>
        </authorList>
    </citation>
    <scope>NUCLEOTIDE SEQUENCE</scope>
    <source>
        <strain evidence="2">ATCC 74209</strain>
    </source>
</reference>
<protein>
    <submittedName>
        <fullName evidence="2">Uncharacterized protein</fullName>
    </submittedName>
</protein>
<feature type="compositionally biased region" description="Basic residues" evidence="1">
    <location>
        <begin position="58"/>
        <end position="70"/>
    </location>
</feature>
<dbReference type="EMBL" id="ML993892">
    <property type="protein sequence ID" value="KAF2203837.1"/>
    <property type="molecule type" value="Genomic_DNA"/>
</dbReference>
<feature type="compositionally biased region" description="Low complexity" evidence="1">
    <location>
        <begin position="140"/>
        <end position="151"/>
    </location>
</feature>
<comment type="caution">
    <text evidence="2">The sequence shown here is derived from an EMBL/GenBank/DDBJ whole genome shotgun (WGS) entry which is preliminary data.</text>
</comment>
<name>A0A9P4JR41_9PLEO</name>
<sequence length="623" mass="67942">MASRRPANRIHRHYHAPQIIIYIHTAGNPFCGIAYFVCPKENKRAKGKRLIKTMTCRTAHHHHHHHHHHRPFPEPPSSSPLHGQNIPNRQPAFASTTRPPAYPPTAHPLPLSTLSTASFFPHQPSPSTAESDVEVIDLTSSSPLRASRESSGIGSATRKMNGIVAKTKQKTTDSLKEEQRERDRALDLAVGAEKPLALRPSHQGVMHILNTTPIAPLQRVVSHLCQESNALRRAVARCLARSSSFALEGLKIRPKGVQRLLPEVDIKSDSQASALLPDMSDLLRAINGTPGHALRSVVGELCSVSYSLTTVIVYCISPVSSVAQIWLKDAGMRTYEASSTDADHELTRRLLLFSDRFSQQDARNIKSEPRIHVSLPAPSTIPAVKAESSTTSKPGLVRHVPISSENMSPYVPLPPRTSEHVFKKPKLEPTISSPSIPSLSTYPARGPGIFKTETASGPSMYWTAVPTHGSKSNTDAAGPKPMATPAVCANCHETHPNGFNGECRYHPGLKRVGVNRDGQRICKFSCCGEGVRSFGCKVGRHTSVLKDTTVMAGQKREAEPVDSDTCANCHRVYPEGFHGACHYHTGQKRVVVDKDGQRLTMFSCCKGNLSSVGCTVGKHVSVM</sequence>